<reference evidence="1" key="1">
    <citation type="submission" date="2021-12" db="EMBL/GenBank/DDBJ databases">
        <title>Comparative genomics, transcriptomics and evolutionary studies reveal genomic signatures of adaptation to plant cell wall in hemibiotrophic fungi.</title>
        <authorList>
            <consortium name="DOE Joint Genome Institute"/>
            <person name="Baroncelli R."/>
            <person name="Diaz J.F."/>
            <person name="Benocci T."/>
            <person name="Peng M."/>
            <person name="Battaglia E."/>
            <person name="Haridas S."/>
            <person name="Andreopoulos W."/>
            <person name="Labutti K."/>
            <person name="Pangilinan J."/>
            <person name="Floch G.L."/>
            <person name="Makela M.R."/>
            <person name="Henrissat B."/>
            <person name="Grigoriev I.V."/>
            <person name="Crouch J.A."/>
            <person name="De Vries R.P."/>
            <person name="Sukno S.A."/>
            <person name="Thon M.R."/>
        </authorList>
    </citation>
    <scope>NUCLEOTIDE SEQUENCE</scope>
    <source>
        <strain evidence="1">CBS 112980</strain>
    </source>
</reference>
<accession>A0AAD8XMG7</accession>
<gene>
    <name evidence="1" type="ORF">BDZ83DRAFT_603139</name>
</gene>
<dbReference type="Proteomes" id="UP001244207">
    <property type="component" value="Unassembled WGS sequence"/>
</dbReference>
<sequence length="76" mass="8648">MFYLSLITSTGTAQPLLAVLHHQCVCYHKITSEWDQTFQEVVLAKNPHVLSALRHSALSKLYRAAQLLLVLTCRRL</sequence>
<dbReference type="EMBL" id="JAHMHS010000008">
    <property type="protein sequence ID" value="KAK1730123.1"/>
    <property type="molecule type" value="Genomic_DNA"/>
</dbReference>
<keyword evidence="2" id="KW-1185">Reference proteome</keyword>
<evidence type="ECO:0000313" key="1">
    <source>
        <dbReference type="EMBL" id="KAK1730123.1"/>
    </source>
</evidence>
<comment type="caution">
    <text evidence="1">The sequence shown here is derived from an EMBL/GenBank/DDBJ whole genome shotgun (WGS) entry which is preliminary data.</text>
</comment>
<name>A0AAD8XMG7_GLOAC</name>
<dbReference type="AlphaFoldDB" id="A0AAD8XMG7"/>
<protein>
    <submittedName>
        <fullName evidence="1">Uncharacterized protein</fullName>
    </submittedName>
</protein>
<evidence type="ECO:0000313" key="2">
    <source>
        <dbReference type="Proteomes" id="UP001244207"/>
    </source>
</evidence>
<proteinExistence type="predicted"/>
<organism evidence="1 2">
    <name type="scientific">Glomerella acutata</name>
    <name type="common">Colletotrichum acutatum</name>
    <dbReference type="NCBI Taxonomy" id="27357"/>
    <lineage>
        <taxon>Eukaryota</taxon>
        <taxon>Fungi</taxon>
        <taxon>Dikarya</taxon>
        <taxon>Ascomycota</taxon>
        <taxon>Pezizomycotina</taxon>
        <taxon>Sordariomycetes</taxon>
        <taxon>Hypocreomycetidae</taxon>
        <taxon>Glomerellales</taxon>
        <taxon>Glomerellaceae</taxon>
        <taxon>Colletotrichum</taxon>
        <taxon>Colletotrichum acutatum species complex</taxon>
    </lineage>
</organism>
<dbReference type="GeneID" id="85391109"/>
<dbReference type="RefSeq" id="XP_060370178.1">
    <property type="nucleotide sequence ID" value="XM_060507210.1"/>
</dbReference>